<dbReference type="InterPro" id="IPR012336">
    <property type="entry name" value="Thioredoxin-like_fold"/>
</dbReference>
<evidence type="ECO:0000256" key="4">
    <source>
        <dbReference type="ARBA" id="ARBA00023157"/>
    </source>
</evidence>
<dbReference type="GO" id="GO:0016491">
    <property type="term" value="F:oxidoreductase activity"/>
    <property type="evidence" value="ECO:0007669"/>
    <property type="project" value="UniProtKB-KW"/>
</dbReference>
<dbReference type="PANTHER" id="PTHR13887:SF14">
    <property type="entry name" value="DISULFIDE BOND FORMATION PROTEIN D"/>
    <property type="match status" value="1"/>
</dbReference>
<dbReference type="Proteomes" id="UP000070810">
    <property type="component" value="Unassembled WGS sequence"/>
</dbReference>
<dbReference type="EMBL" id="LDRK01000010">
    <property type="protein sequence ID" value="KTR87099.1"/>
    <property type="molecule type" value="Genomic_DNA"/>
</dbReference>
<evidence type="ECO:0000313" key="8">
    <source>
        <dbReference type="EMBL" id="KTR87099.1"/>
    </source>
</evidence>
<comment type="caution">
    <text evidence="8">The sequence shown here is derived from an EMBL/GenBank/DDBJ whole genome shotgun (WGS) entry which is preliminary data.</text>
</comment>
<evidence type="ECO:0000256" key="5">
    <source>
        <dbReference type="ARBA" id="ARBA00023284"/>
    </source>
</evidence>
<dbReference type="Gene3D" id="3.40.30.10">
    <property type="entry name" value="Glutaredoxin"/>
    <property type="match status" value="1"/>
</dbReference>
<keyword evidence="2" id="KW-0732">Signal</keyword>
<dbReference type="Pfam" id="PF13462">
    <property type="entry name" value="Thioredoxin_4"/>
    <property type="match status" value="1"/>
</dbReference>
<organism evidence="8 9">
    <name type="scientific">Leucobacter chromiiresistens</name>
    <dbReference type="NCBI Taxonomy" id="1079994"/>
    <lineage>
        <taxon>Bacteria</taxon>
        <taxon>Bacillati</taxon>
        <taxon>Actinomycetota</taxon>
        <taxon>Actinomycetes</taxon>
        <taxon>Micrococcales</taxon>
        <taxon>Microbacteriaceae</taxon>
        <taxon>Leucobacter</taxon>
    </lineage>
</organism>
<keyword evidence="5" id="KW-0676">Redox-active center</keyword>
<dbReference type="InterPro" id="IPR036249">
    <property type="entry name" value="Thioredoxin-like_sf"/>
</dbReference>
<evidence type="ECO:0000259" key="7">
    <source>
        <dbReference type="PROSITE" id="PS51352"/>
    </source>
</evidence>
<sequence length="257" mass="26732">MSQRSIPSRTSQRRLKSWLFLAAAVIVFLGVVIFAQASMNSGNGSFGSAAKQGEAAADGSGADTGDSAARTGFETRDPADPMAIGDADAPVVLVEWTDMRCPYCAVFNQETLPTIVDEYVEAGTVRIEVRDVAFFGEASETASVAARAAGEQGRFMEYLDAVYAAAPAEGHPDLPVDQLIGFAEEVGVPDIAKFTADLEDPALRAAVQQSTATAQQLGVTGVPFFAVGTDALSGAQPIDAFRSFLDAAIEAAPDSAG</sequence>
<keyword evidence="4" id="KW-1015">Disulfide bond</keyword>
<dbReference type="PATRIC" id="fig|1079994.3.peg.111"/>
<proteinExistence type="inferred from homology"/>
<reference evidence="8 9" key="1">
    <citation type="journal article" date="2016" name="Front. Microbiol.">
        <title>Genomic Resource of Rice Seed Associated Bacteria.</title>
        <authorList>
            <person name="Midha S."/>
            <person name="Bansal K."/>
            <person name="Sharma S."/>
            <person name="Kumar N."/>
            <person name="Patil P.P."/>
            <person name="Chaudhry V."/>
            <person name="Patil P.B."/>
        </authorList>
    </citation>
    <scope>NUCLEOTIDE SEQUENCE [LARGE SCALE GENOMIC DNA]</scope>
    <source>
        <strain evidence="8 9">NS354</strain>
    </source>
</reference>
<gene>
    <name evidence="8" type="ORF">NS354_02070</name>
</gene>
<comment type="similarity">
    <text evidence="1">Belongs to the thioredoxin family. DsbA subfamily.</text>
</comment>
<dbReference type="PROSITE" id="PS51352">
    <property type="entry name" value="THIOREDOXIN_2"/>
    <property type="match status" value="1"/>
</dbReference>
<keyword evidence="3" id="KW-0560">Oxidoreductase</keyword>
<evidence type="ECO:0000256" key="2">
    <source>
        <dbReference type="ARBA" id="ARBA00022729"/>
    </source>
</evidence>
<name>A0A147ERG2_9MICO</name>
<feature type="compositionally biased region" description="Low complexity" evidence="6">
    <location>
        <begin position="55"/>
        <end position="69"/>
    </location>
</feature>
<evidence type="ECO:0000256" key="3">
    <source>
        <dbReference type="ARBA" id="ARBA00023002"/>
    </source>
</evidence>
<dbReference type="InterPro" id="IPR013766">
    <property type="entry name" value="Thioredoxin_domain"/>
</dbReference>
<dbReference type="AlphaFoldDB" id="A0A147ERG2"/>
<evidence type="ECO:0000256" key="1">
    <source>
        <dbReference type="ARBA" id="ARBA00005791"/>
    </source>
</evidence>
<feature type="domain" description="Thioredoxin" evidence="7">
    <location>
        <begin position="50"/>
        <end position="250"/>
    </location>
</feature>
<dbReference type="OrthoDB" id="117402at2"/>
<evidence type="ECO:0000256" key="6">
    <source>
        <dbReference type="SAM" id="MobiDB-lite"/>
    </source>
</evidence>
<protein>
    <submittedName>
        <fullName evidence="8">Disulfide bond formation protein</fullName>
    </submittedName>
</protein>
<evidence type="ECO:0000313" key="9">
    <source>
        <dbReference type="Proteomes" id="UP000070810"/>
    </source>
</evidence>
<dbReference type="RefSeq" id="WP_058592949.1">
    <property type="nucleotide sequence ID" value="NZ_LDRK01000010.1"/>
</dbReference>
<accession>A0A147ERG2</accession>
<dbReference type="PANTHER" id="PTHR13887">
    <property type="entry name" value="GLUTATHIONE S-TRANSFERASE KAPPA"/>
    <property type="match status" value="1"/>
</dbReference>
<feature type="region of interest" description="Disordered" evidence="6">
    <location>
        <begin position="45"/>
        <end position="82"/>
    </location>
</feature>
<keyword evidence="9" id="KW-1185">Reference proteome</keyword>
<dbReference type="SUPFAM" id="SSF52833">
    <property type="entry name" value="Thioredoxin-like"/>
    <property type="match status" value="1"/>
</dbReference>